<reference evidence="6 7" key="1">
    <citation type="journal article" date="2018" name="BMC Genomics">
        <title>Genomic comparison of Trypanosoma conorhini and Trypanosoma rangeli to Trypanosoma cruzi strains of high and low virulence.</title>
        <authorList>
            <person name="Bradwell K.R."/>
            <person name="Koparde V.N."/>
            <person name="Matveyev A.V."/>
            <person name="Serrano M.G."/>
            <person name="Alves J.M."/>
            <person name="Parikh H."/>
            <person name="Huang B."/>
            <person name="Lee V."/>
            <person name="Espinosa-Alvarez O."/>
            <person name="Ortiz P.A."/>
            <person name="Costa-Martins A.G."/>
            <person name="Teixeira M.M."/>
            <person name="Buck G.A."/>
        </authorList>
    </citation>
    <scope>NUCLEOTIDE SEQUENCE [LARGE SCALE GENOMIC DNA]</scope>
    <source>
        <strain evidence="6 7">025E</strain>
    </source>
</reference>
<dbReference type="RefSeq" id="XP_029225829.1">
    <property type="nucleotide sequence ID" value="XM_029374064.1"/>
</dbReference>
<proteinExistence type="inferred from homology"/>
<dbReference type="InterPro" id="IPR014388">
    <property type="entry name" value="3-oxoacid_CoA-transferase"/>
</dbReference>
<name>A0A422NSD6_9TRYP</name>
<dbReference type="Pfam" id="PF01144">
    <property type="entry name" value="CoA_trans"/>
    <property type="match status" value="2"/>
</dbReference>
<dbReference type="PROSITE" id="PS01273">
    <property type="entry name" value="COA_TRANSF_1"/>
    <property type="match status" value="1"/>
</dbReference>
<organism evidence="6 7">
    <name type="scientific">Trypanosoma conorhini</name>
    <dbReference type="NCBI Taxonomy" id="83891"/>
    <lineage>
        <taxon>Eukaryota</taxon>
        <taxon>Discoba</taxon>
        <taxon>Euglenozoa</taxon>
        <taxon>Kinetoplastea</taxon>
        <taxon>Metakinetoplastina</taxon>
        <taxon>Trypanosomatida</taxon>
        <taxon>Trypanosomatidae</taxon>
        <taxon>Trypanosoma</taxon>
    </lineage>
</organism>
<evidence type="ECO:0000256" key="4">
    <source>
        <dbReference type="PIRNR" id="PIRNR000858"/>
    </source>
</evidence>
<dbReference type="EMBL" id="MKKU01000540">
    <property type="protein sequence ID" value="RNF08314.1"/>
    <property type="molecule type" value="Genomic_DNA"/>
</dbReference>
<keyword evidence="7" id="KW-1185">Reference proteome</keyword>
<keyword evidence="4" id="KW-0496">Mitochondrion</keyword>
<dbReference type="SUPFAM" id="SSF100950">
    <property type="entry name" value="NagB/RpiA/CoA transferase-like"/>
    <property type="match status" value="2"/>
</dbReference>
<dbReference type="AlphaFoldDB" id="A0A422NSD6"/>
<dbReference type="Proteomes" id="UP000284403">
    <property type="component" value="Unassembled WGS sequence"/>
</dbReference>
<dbReference type="InterPro" id="IPR037171">
    <property type="entry name" value="NagB/RpiA_transferase-like"/>
</dbReference>
<dbReference type="OrthoDB" id="1933379at2759"/>
<evidence type="ECO:0000256" key="3">
    <source>
        <dbReference type="ARBA" id="ARBA00022679"/>
    </source>
</evidence>
<dbReference type="GO" id="GO:0046952">
    <property type="term" value="P:ketone body catabolic process"/>
    <property type="evidence" value="ECO:0007669"/>
    <property type="project" value="InterPro"/>
</dbReference>
<dbReference type="GeneID" id="40320808"/>
<evidence type="ECO:0000313" key="7">
    <source>
        <dbReference type="Proteomes" id="UP000284403"/>
    </source>
</evidence>
<comment type="function">
    <text evidence="4">Key enzyme for ketone body catabolism. Transfers the CoA moiety from succinate to acetoacetate. Formation of the enzyme-CoA intermediate proceeds via an unstable anhydride species formed between the carboxylate groups of the enzyme and substrate.</text>
</comment>
<dbReference type="SMART" id="SM00882">
    <property type="entry name" value="CoA_trans"/>
    <property type="match status" value="2"/>
</dbReference>
<protein>
    <recommendedName>
        <fullName evidence="4">Succinyl-CoA:3-ketoacid-coenzyme A transferase</fullName>
        <ecNumber evidence="4">2.8.3.5</ecNumber>
    </recommendedName>
</protein>
<dbReference type="UniPathway" id="UPA00929">
    <property type="reaction ID" value="UER00894"/>
</dbReference>
<comment type="similarity">
    <text evidence="1">Belongs to the 3-oxoacid CoA-transferase subunit A family.</text>
</comment>
<evidence type="ECO:0000313" key="6">
    <source>
        <dbReference type="EMBL" id="RNF08314.1"/>
    </source>
</evidence>
<dbReference type="InterPro" id="IPR004165">
    <property type="entry name" value="CoA_trans_fam_I"/>
</dbReference>
<comment type="catalytic activity">
    <reaction evidence="4">
        <text>a 3-oxo acid + succinyl-CoA = a 3-oxoacyl-CoA + succinate</text>
        <dbReference type="Rhea" id="RHEA:24564"/>
        <dbReference type="ChEBI" id="CHEBI:30031"/>
        <dbReference type="ChEBI" id="CHEBI:35973"/>
        <dbReference type="ChEBI" id="CHEBI:57292"/>
        <dbReference type="ChEBI" id="CHEBI:90726"/>
        <dbReference type="EC" id="2.8.3.5"/>
    </reaction>
</comment>
<feature type="active site" description="5-glutamyl coenzyme A thioester intermediate" evidence="5">
    <location>
        <position position="313"/>
    </location>
</feature>
<dbReference type="Gene3D" id="3.40.1080.10">
    <property type="entry name" value="Glutaconate Coenzyme A-transferase"/>
    <property type="match status" value="2"/>
</dbReference>
<accession>A0A422NSD6</accession>
<comment type="caution">
    <text evidence="6">The sequence shown here is derived from an EMBL/GenBank/DDBJ whole genome shotgun (WGS) entry which is preliminary data.</text>
</comment>
<sequence length="492" mass="52504">MFRRSLPCEGPRVVSCVDALRDLRDGASIAVGGFGRCGVPFGLLRQLRKDGRKNLHLISAVNGGGSCVALGPLLRDGQVRTITTSYVGLDTILCEQLVKGAVRLDLCPLDSLAERLRCGGAGIPAFYTPTGFGTGLTHGEFPVAFAGDGSGHVTEYAAPRETREIGGRWCVLEHALQADYAFVKAWKADRRGNLRFRGNSRNLNAAMATCAKTCIAEVEELVEVGDLDPEEVHIPAVYVDRVVLSEVPRCPASHAPPAAKDGGLAELTKKQQRILQRAALELHQDMHVKLGVGISSMVAQFLPSHVRPLLHYECGMLCSGRQPKKGEAVNADLAEATDGAVGVAEPGASFFDTNVSAALLRGGHLDVTLLDAFQVSASGNIAGWHGPEQVPFIETGAMDVICCGGRSIALLEHTGEDGEPRIVEHCDRPVTGKWMANTIITDLAVFDVVCRGGNARQLMLKEVAEGVTVEELRAKTAAPFLLPAELKAMQHA</sequence>
<dbReference type="PIRSF" id="PIRSF000858">
    <property type="entry name" value="SCOT-t"/>
    <property type="match status" value="1"/>
</dbReference>
<comment type="similarity">
    <text evidence="2 4">Belongs to the 3-oxoacid CoA-transferase family.</text>
</comment>
<evidence type="ECO:0000256" key="5">
    <source>
        <dbReference type="PIRSR" id="PIRSR000858-1"/>
    </source>
</evidence>
<dbReference type="InterPro" id="IPR004163">
    <property type="entry name" value="CoA_transf_BS"/>
</dbReference>
<dbReference type="PANTHER" id="PTHR13707:SF60">
    <property type="entry name" value="ACETATE COA-TRANSFERASE SUBUNIT ALPHA"/>
    <property type="match status" value="1"/>
</dbReference>
<dbReference type="PANTHER" id="PTHR13707">
    <property type="entry name" value="KETOACID-COENZYME A TRANSFERASE"/>
    <property type="match status" value="1"/>
</dbReference>
<dbReference type="EC" id="2.8.3.5" evidence="4"/>
<evidence type="ECO:0000256" key="2">
    <source>
        <dbReference type="ARBA" id="ARBA00007154"/>
    </source>
</evidence>
<gene>
    <name evidence="6" type="ORF">Tco025E_07197</name>
</gene>
<dbReference type="GO" id="GO:0008260">
    <property type="term" value="F:succinyl-CoA:3-oxo-acid CoA-transferase activity"/>
    <property type="evidence" value="ECO:0007669"/>
    <property type="project" value="UniProtKB-EC"/>
</dbReference>
<evidence type="ECO:0000256" key="1">
    <source>
        <dbReference type="ARBA" id="ARBA00005612"/>
    </source>
</evidence>
<comment type="pathway">
    <text evidence="4">Ketone metabolism; succinyl-CoA degradation; acetoacetyl-CoA from succinyl-CoA: step 1/1.</text>
</comment>
<keyword evidence="3 4" id="KW-0808">Transferase</keyword>